<keyword evidence="2" id="KW-1185">Reference proteome</keyword>
<comment type="caution">
    <text evidence="1">The sequence shown here is derived from an EMBL/GenBank/DDBJ whole genome shotgun (WGS) entry which is preliminary data.</text>
</comment>
<gene>
    <name evidence="1" type="ORF">Shyd_47790</name>
</gene>
<dbReference type="RefSeq" id="WP_226652082.1">
    <property type="nucleotide sequence ID" value="NZ_BNDW01000038.1"/>
</dbReference>
<evidence type="ECO:0000313" key="2">
    <source>
        <dbReference type="Proteomes" id="UP001052739"/>
    </source>
</evidence>
<protein>
    <submittedName>
        <fullName evidence="1">Uncharacterized protein</fullName>
    </submittedName>
</protein>
<sequence length="55" mass="5843">MEKAAQESEKKAGASYPGVVSSIAEQAEAGFTSAHTNIREYCEGVGVPNELEKDK</sequence>
<accession>A0ABQ3PEF4</accession>
<reference evidence="1" key="1">
    <citation type="submission" date="2024-05" db="EMBL/GenBank/DDBJ databases">
        <title>Whole genome shotgun sequence of Streptomyces hydrogenans NBRC 13475.</title>
        <authorList>
            <person name="Komaki H."/>
            <person name="Tamura T."/>
        </authorList>
    </citation>
    <scope>NUCLEOTIDE SEQUENCE</scope>
    <source>
        <strain evidence="1">NBRC 13475</strain>
    </source>
</reference>
<proteinExistence type="predicted"/>
<evidence type="ECO:0000313" key="1">
    <source>
        <dbReference type="EMBL" id="GHI23408.1"/>
    </source>
</evidence>
<name>A0ABQ3PEF4_9ACTN</name>
<dbReference type="Proteomes" id="UP001052739">
    <property type="component" value="Unassembled WGS sequence"/>
</dbReference>
<dbReference type="EMBL" id="BNDW01000038">
    <property type="protein sequence ID" value="GHI23408.1"/>
    <property type="molecule type" value="Genomic_DNA"/>
</dbReference>
<organism evidence="1 2">
    <name type="scientific">Streptomyces hydrogenans</name>
    <dbReference type="NCBI Taxonomy" id="1873719"/>
    <lineage>
        <taxon>Bacteria</taxon>
        <taxon>Bacillati</taxon>
        <taxon>Actinomycetota</taxon>
        <taxon>Actinomycetes</taxon>
        <taxon>Kitasatosporales</taxon>
        <taxon>Streptomycetaceae</taxon>
        <taxon>Streptomyces</taxon>
    </lineage>
</organism>